<dbReference type="Pfam" id="PF13620">
    <property type="entry name" value="CarboxypepD_reg"/>
    <property type="match status" value="1"/>
</dbReference>
<proteinExistence type="predicted"/>
<dbReference type="SUPFAM" id="SSF49452">
    <property type="entry name" value="Starch-binding domain-like"/>
    <property type="match status" value="1"/>
</dbReference>
<dbReference type="EMBL" id="NQWI01000027">
    <property type="protein sequence ID" value="PDW03551.1"/>
    <property type="molecule type" value="Genomic_DNA"/>
</dbReference>
<dbReference type="Proteomes" id="UP000220527">
    <property type="component" value="Unassembled WGS sequence"/>
</dbReference>
<dbReference type="NCBIfam" id="NF041940">
    <property type="entry name" value="choice_anch_X"/>
    <property type="match status" value="1"/>
</dbReference>
<feature type="region of interest" description="Disordered" evidence="1">
    <location>
        <begin position="268"/>
        <end position="327"/>
    </location>
</feature>
<comment type="caution">
    <text evidence="3">The sequence shown here is derived from an EMBL/GenBank/DDBJ whole genome shotgun (WGS) entry which is preliminary data.</text>
</comment>
<feature type="signal peptide" evidence="2">
    <location>
        <begin position="1"/>
        <end position="27"/>
    </location>
</feature>
<evidence type="ECO:0000313" key="3">
    <source>
        <dbReference type="EMBL" id="PDW03551.1"/>
    </source>
</evidence>
<name>A0A2A6RKV9_9CHLR</name>
<dbReference type="Gene3D" id="2.60.120.380">
    <property type="match status" value="1"/>
</dbReference>
<feature type="compositionally biased region" description="Low complexity" evidence="1">
    <location>
        <begin position="272"/>
        <end position="320"/>
    </location>
</feature>
<feature type="chain" id="PRO_5013196239" description="Carboxypeptidase regulatory-like domain-containing protein" evidence="2">
    <location>
        <begin position="28"/>
        <end position="947"/>
    </location>
</feature>
<dbReference type="GO" id="GO:0030246">
    <property type="term" value="F:carbohydrate binding"/>
    <property type="evidence" value="ECO:0007669"/>
    <property type="project" value="InterPro"/>
</dbReference>
<organism evidence="3 4">
    <name type="scientific">Candidatus Viridilinea mediisalina</name>
    <dbReference type="NCBI Taxonomy" id="2024553"/>
    <lineage>
        <taxon>Bacteria</taxon>
        <taxon>Bacillati</taxon>
        <taxon>Chloroflexota</taxon>
        <taxon>Chloroflexia</taxon>
        <taxon>Chloroflexales</taxon>
        <taxon>Chloroflexineae</taxon>
        <taxon>Oscillochloridaceae</taxon>
        <taxon>Candidatus Viridilinea</taxon>
    </lineage>
</organism>
<evidence type="ECO:0000256" key="1">
    <source>
        <dbReference type="SAM" id="MobiDB-lite"/>
    </source>
</evidence>
<accession>A0A2A6RKV9</accession>
<protein>
    <recommendedName>
        <fullName evidence="5">Carboxypeptidase regulatory-like domain-containing protein</fullName>
    </recommendedName>
</protein>
<keyword evidence="4" id="KW-1185">Reference proteome</keyword>
<evidence type="ECO:0000256" key="2">
    <source>
        <dbReference type="SAM" id="SignalP"/>
    </source>
</evidence>
<sequence>MSRRIRHLVLLVIPITLLALLQSVAYAHPPQQEADEPTTNGNELASTFHHFLASTSLDSFGRSTIWIRGCTSTPYFQISVQKAGFSPSQVALFPSNCSPLGLWPVQYNALPGEIYYIYVWASETPLSAVEFDQRAWVSRIQINTPGFLPYIQYFPSTHPRGVIEAPAAGAVVQGTVIFSGWAVDAASWDGPGMNRVEFYLGNTLLGQSLYGFSRPDVAWLMSDSRFLPSGFTFLLDTTRLPNGLNTITVRFRSSVTGLWSYLERTINVNNGTSPNPTTPTVVPSASPTVAPSASPTVAPSASPTVAPSASPTVAPRASPTVAPRASPTVVPRIPTITLGAYSVNGRVIDPHNRGVAGVTVSAGGRSATTDTTGAYRISGLPAGNYQLTASHSGYSFSPSSHNAIVAGDVQGQNFVATPLTTSDAFDLTISLYNNPQGNQRRPYEEIIGYFADAVFEMSNGVHKVGTVTIYPNNGRHGRADVRWVASCRPSAAISGYGFDGPHIEMCDEFSQINFLLEDHEGGGYILAHEWGHYFYALYDEYRKSSGACDPGDPGDPCPNDTPVQESIMNNSLRARGGHFAWLNFSTALNNTRNTAQHRVYQASGWETLVRSPALDPRDGVLHNYPARPYFPALVDVAPAAGQAPRIDLVAGHTARSELNIVWTANTANLSDEDDGFVANLNVLDGGIVSYPNPIRLLATLQRTRMVAGALAQGELLAPDGSYTTFTLRDDGLAPDPTADDGIYAALVNYTQDGPHTLRVYFSNPNGNAKEVFDSGQFAPPPPGVDAPQLPAPIPISDDFAVIAEMVIIVSGTQADDHGDTPQSATLLEHNNHDLVGKIDRAGDRDLFRIEATQAGRVVVRVSDLAFGMLPRLRILAADGTTERANVTWSGIGYLWAEVSVEEGGTIYAEVSHTDSSAATGIYKISAGAAISSDVSNSVNVYLPLIRR</sequence>
<evidence type="ECO:0008006" key="5">
    <source>
        <dbReference type="Google" id="ProtNLM"/>
    </source>
</evidence>
<gene>
    <name evidence="3" type="ORF">CJ255_08270</name>
</gene>
<dbReference type="Gene3D" id="2.60.40.1120">
    <property type="entry name" value="Carboxypeptidase-like, regulatory domain"/>
    <property type="match status" value="1"/>
</dbReference>
<dbReference type="AlphaFoldDB" id="A0A2A6RKV9"/>
<keyword evidence="2" id="KW-0732">Signal</keyword>
<reference evidence="4" key="1">
    <citation type="submission" date="2017-08" db="EMBL/GenBank/DDBJ databases">
        <authorList>
            <person name="Grouzdev D.S."/>
            <person name="Gaisin V.A."/>
            <person name="Rysina M.S."/>
            <person name="Gorlenko V.M."/>
        </authorList>
    </citation>
    <scope>NUCLEOTIDE SEQUENCE [LARGE SCALE GENOMIC DNA]</scope>
    <source>
        <strain evidence="4">Kir15-3F</strain>
    </source>
</reference>
<dbReference type="Pfam" id="PF17957">
    <property type="entry name" value="Big_7"/>
    <property type="match status" value="1"/>
</dbReference>
<dbReference type="InterPro" id="IPR013784">
    <property type="entry name" value="Carb-bd-like_fold"/>
</dbReference>
<evidence type="ECO:0000313" key="4">
    <source>
        <dbReference type="Proteomes" id="UP000220527"/>
    </source>
</evidence>